<dbReference type="AlphaFoldDB" id="A0AAE3LKK6"/>
<dbReference type="Proteomes" id="UP001209317">
    <property type="component" value="Unassembled WGS sequence"/>
</dbReference>
<evidence type="ECO:0000256" key="1">
    <source>
        <dbReference type="SAM" id="SignalP"/>
    </source>
</evidence>
<evidence type="ECO:0000313" key="3">
    <source>
        <dbReference type="EMBL" id="MCU7694484.1"/>
    </source>
</evidence>
<accession>A0AAE3LKK6</accession>
<reference evidence="3" key="1">
    <citation type="submission" date="2022-10" db="EMBL/GenBank/DDBJ databases">
        <authorList>
            <person name="Kim H.S."/>
            <person name="Kim J.-S."/>
            <person name="Suh M.K."/>
            <person name="Eom M.K."/>
            <person name="Lee J.-S."/>
        </authorList>
    </citation>
    <scope>NUCLEOTIDE SEQUENCE</scope>
    <source>
        <strain evidence="3">LIP-5</strain>
    </source>
</reference>
<feature type="domain" description="DUF4397" evidence="2">
    <location>
        <begin position="38"/>
        <end position="147"/>
    </location>
</feature>
<dbReference type="RefSeq" id="WP_263037970.1">
    <property type="nucleotide sequence ID" value="NZ_JAOTPL010000010.1"/>
</dbReference>
<organism evidence="3 4">
    <name type="scientific">Haoranjiania flava</name>
    <dbReference type="NCBI Taxonomy" id="1856322"/>
    <lineage>
        <taxon>Bacteria</taxon>
        <taxon>Pseudomonadati</taxon>
        <taxon>Bacteroidota</taxon>
        <taxon>Chitinophagia</taxon>
        <taxon>Chitinophagales</taxon>
        <taxon>Chitinophagaceae</taxon>
        <taxon>Haoranjiania</taxon>
    </lineage>
</organism>
<feature type="chain" id="PRO_5042174594" evidence="1">
    <location>
        <begin position="27"/>
        <end position="226"/>
    </location>
</feature>
<dbReference type="PROSITE" id="PS51257">
    <property type="entry name" value="PROKAR_LIPOPROTEIN"/>
    <property type="match status" value="1"/>
</dbReference>
<protein>
    <submittedName>
        <fullName evidence="3">DUF4397 domain-containing protein</fullName>
    </submittedName>
</protein>
<feature type="signal peptide" evidence="1">
    <location>
        <begin position="1"/>
        <end position="26"/>
    </location>
</feature>
<proteinExistence type="predicted"/>
<keyword evidence="4" id="KW-1185">Reference proteome</keyword>
<evidence type="ECO:0000259" key="2">
    <source>
        <dbReference type="Pfam" id="PF14344"/>
    </source>
</evidence>
<evidence type="ECO:0000313" key="4">
    <source>
        <dbReference type="Proteomes" id="UP001209317"/>
    </source>
</evidence>
<dbReference type="Pfam" id="PF14344">
    <property type="entry name" value="DUF4397"/>
    <property type="match status" value="1"/>
</dbReference>
<keyword evidence="1" id="KW-0732">Signal</keyword>
<dbReference type="EMBL" id="JAOTPL010000010">
    <property type="protein sequence ID" value="MCU7694484.1"/>
    <property type="molecule type" value="Genomic_DNA"/>
</dbReference>
<dbReference type="InterPro" id="IPR025510">
    <property type="entry name" value="DUF4397"/>
</dbReference>
<comment type="caution">
    <text evidence="3">The sequence shown here is derived from an EMBL/GenBank/DDBJ whole genome shotgun (WGS) entry which is preliminary data.</text>
</comment>
<gene>
    <name evidence="3" type="ORF">OD355_08145</name>
</gene>
<name>A0AAE3LKK6_9BACT</name>
<sequence length="226" mass="24562">MKKLFFSAISSLLLGGLLLTSCMPSADGPPPPPNALFNLVNASPKSADLKVSLGGNPSEMDYKEVFTRLLATPGTYKFKVTNKEGTREFLNKDVEFVSGKYYSLVLVDTLSKMELVVLKDSIVNVSQDSARIRFANMVPDVEKMDFYIKGQAEPVAKDVSYKTAVEFMRVKSASSVIIEAKASGTNELLGTSEAKEFKGGSINTIFASGFKSLTDEGKIHVGLMQH</sequence>